<feature type="transmembrane region" description="Helical" evidence="1">
    <location>
        <begin position="7"/>
        <end position="28"/>
    </location>
</feature>
<accession>A0A917MD28</accession>
<keyword evidence="1" id="KW-0472">Membrane</keyword>
<dbReference type="RefSeq" id="WP_188598205.1">
    <property type="nucleotide sequence ID" value="NZ_BMJW01000001.1"/>
</dbReference>
<organism evidence="2 3">
    <name type="scientific">Polaribacter pacificus</name>
    <dbReference type="NCBI Taxonomy" id="1775173"/>
    <lineage>
        <taxon>Bacteria</taxon>
        <taxon>Pseudomonadati</taxon>
        <taxon>Bacteroidota</taxon>
        <taxon>Flavobacteriia</taxon>
        <taxon>Flavobacteriales</taxon>
        <taxon>Flavobacteriaceae</taxon>
    </lineage>
</organism>
<proteinExistence type="predicted"/>
<reference evidence="2" key="1">
    <citation type="journal article" date="2014" name="Int. J. Syst. Evol. Microbiol.">
        <title>Complete genome sequence of Corynebacterium casei LMG S-19264T (=DSM 44701T), isolated from a smear-ripened cheese.</title>
        <authorList>
            <consortium name="US DOE Joint Genome Institute (JGI-PGF)"/>
            <person name="Walter F."/>
            <person name="Albersmeier A."/>
            <person name="Kalinowski J."/>
            <person name="Ruckert C."/>
        </authorList>
    </citation>
    <scope>NUCLEOTIDE SEQUENCE</scope>
    <source>
        <strain evidence="2">CGMCC 1.15763</strain>
    </source>
</reference>
<dbReference type="EMBL" id="BMJW01000001">
    <property type="protein sequence ID" value="GGG94837.1"/>
    <property type="molecule type" value="Genomic_DNA"/>
</dbReference>
<sequence length="157" mass="16655">MSKLSKILTGVAAVIAVIGFYYFVMILNYGEDAIKSDPDVQGSTISPFVTFSVIVLVLAIASAVIFSVINMVKNPESLKKTLLSLAVLAVIFAVAYMFSKDTSLVDAVGNKDWQATIDSGEAGSISKWVDTGIRYSVVLGAIGLGLFVVDIVKGLIK</sequence>
<keyword evidence="1" id="KW-1133">Transmembrane helix</keyword>
<name>A0A917MD28_9FLAO</name>
<keyword evidence="3" id="KW-1185">Reference proteome</keyword>
<feature type="transmembrane region" description="Helical" evidence="1">
    <location>
        <begin position="133"/>
        <end position="152"/>
    </location>
</feature>
<dbReference type="Proteomes" id="UP000633278">
    <property type="component" value="Unassembled WGS sequence"/>
</dbReference>
<feature type="transmembrane region" description="Helical" evidence="1">
    <location>
        <begin position="48"/>
        <end position="69"/>
    </location>
</feature>
<evidence type="ECO:0000256" key="1">
    <source>
        <dbReference type="SAM" id="Phobius"/>
    </source>
</evidence>
<protein>
    <submittedName>
        <fullName evidence="2">Uncharacterized protein</fullName>
    </submittedName>
</protein>
<evidence type="ECO:0000313" key="3">
    <source>
        <dbReference type="Proteomes" id="UP000633278"/>
    </source>
</evidence>
<gene>
    <name evidence="2" type="ORF">GCM10011416_10340</name>
</gene>
<dbReference type="AlphaFoldDB" id="A0A917MD28"/>
<feature type="transmembrane region" description="Helical" evidence="1">
    <location>
        <begin position="81"/>
        <end position="99"/>
    </location>
</feature>
<keyword evidence="1" id="KW-0812">Transmembrane</keyword>
<reference evidence="2" key="2">
    <citation type="submission" date="2020-09" db="EMBL/GenBank/DDBJ databases">
        <authorList>
            <person name="Sun Q."/>
            <person name="Zhou Y."/>
        </authorList>
    </citation>
    <scope>NUCLEOTIDE SEQUENCE</scope>
    <source>
        <strain evidence="2">CGMCC 1.15763</strain>
    </source>
</reference>
<evidence type="ECO:0000313" key="2">
    <source>
        <dbReference type="EMBL" id="GGG94837.1"/>
    </source>
</evidence>
<comment type="caution">
    <text evidence="2">The sequence shown here is derived from an EMBL/GenBank/DDBJ whole genome shotgun (WGS) entry which is preliminary data.</text>
</comment>